<dbReference type="Gene3D" id="3.30.710.10">
    <property type="entry name" value="Potassium Channel Kv1.1, Chain A"/>
    <property type="match status" value="1"/>
</dbReference>
<proteinExistence type="predicted"/>
<dbReference type="SUPFAM" id="SSF54695">
    <property type="entry name" value="POZ domain"/>
    <property type="match status" value="1"/>
</dbReference>
<organism evidence="2 3">
    <name type="scientific">Somion occarium</name>
    <dbReference type="NCBI Taxonomy" id="3059160"/>
    <lineage>
        <taxon>Eukaryota</taxon>
        <taxon>Fungi</taxon>
        <taxon>Dikarya</taxon>
        <taxon>Basidiomycota</taxon>
        <taxon>Agaricomycotina</taxon>
        <taxon>Agaricomycetes</taxon>
        <taxon>Polyporales</taxon>
        <taxon>Cerrenaceae</taxon>
        <taxon>Somion</taxon>
    </lineage>
</organism>
<dbReference type="InterPro" id="IPR011333">
    <property type="entry name" value="SKP1/BTB/POZ_sf"/>
</dbReference>
<name>A0ABP1D813_9APHY</name>
<evidence type="ECO:0000259" key="1">
    <source>
        <dbReference type="PROSITE" id="PS50097"/>
    </source>
</evidence>
<evidence type="ECO:0000313" key="2">
    <source>
        <dbReference type="EMBL" id="CAL1703064.1"/>
    </source>
</evidence>
<dbReference type="EMBL" id="OZ037946">
    <property type="protein sequence ID" value="CAL1703064.1"/>
    <property type="molecule type" value="Genomic_DNA"/>
</dbReference>
<protein>
    <recommendedName>
        <fullName evidence="1">BTB domain-containing protein</fullName>
    </recommendedName>
</protein>
<dbReference type="PROSITE" id="PS50097">
    <property type="entry name" value="BTB"/>
    <property type="match status" value="1"/>
</dbReference>
<keyword evidence="3" id="KW-1185">Reference proteome</keyword>
<sequence>MEKIERRTRTLDLEQSDSVGYEIDDEFYFEDIFLLVEGMLYKLPRRNFVEDSQTFQDMFALPQSSQQPTEGSCKETPIILDGIHRSDFNQLLRVLFPRNYGIEERLTECEWASVLKLSSLWMFSRVRENAIQHLKSYHEKDPVHCLALSLQFDIKEWMVPSLTALAKRPQPISSADVQTLGLECALKVCQLREMAIDIVGSYGQIYNPGRNLLIEPKREALNYSSAIHAIFDIN</sequence>
<accession>A0ABP1D813</accession>
<dbReference type="InterPro" id="IPR000210">
    <property type="entry name" value="BTB/POZ_dom"/>
</dbReference>
<feature type="domain" description="BTB" evidence="1">
    <location>
        <begin position="30"/>
        <end position="104"/>
    </location>
</feature>
<reference evidence="3" key="1">
    <citation type="submission" date="2024-04" db="EMBL/GenBank/DDBJ databases">
        <authorList>
            <person name="Shaw F."/>
            <person name="Minotto A."/>
        </authorList>
    </citation>
    <scope>NUCLEOTIDE SEQUENCE [LARGE SCALE GENOMIC DNA]</scope>
</reference>
<dbReference type="Proteomes" id="UP001497453">
    <property type="component" value="Chromosome 3"/>
</dbReference>
<evidence type="ECO:0000313" key="3">
    <source>
        <dbReference type="Proteomes" id="UP001497453"/>
    </source>
</evidence>
<gene>
    <name evidence="2" type="ORF">GFSPODELE1_LOCUS4381</name>
</gene>